<reference evidence="2" key="1">
    <citation type="submission" date="2025-08" db="UniProtKB">
        <authorList>
            <consortium name="RefSeq"/>
        </authorList>
    </citation>
    <scope>IDENTIFICATION</scope>
    <source>
        <tissue evidence="2">Whole organism</tissue>
    </source>
</reference>
<dbReference type="Proteomes" id="UP000694843">
    <property type="component" value="Unplaced"/>
</dbReference>
<sequence length="131" mass="15177">MDRGGEERDALRRSDIIHKKNAELDQRSLLEQEQELSRYLQVAFLHYLRCLALSTPSDLPAYKMLALWLQNCHQEALSNMVAQEWPRIKCHQMVPLLQQMVARMSTSNSAFTRALDTILGEPWHLRLAMAS</sequence>
<organism evidence="1 2">
    <name type="scientific">Hyalella azteca</name>
    <name type="common">Amphipod</name>
    <dbReference type="NCBI Taxonomy" id="294128"/>
    <lineage>
        <taxon>Eukaryota</taxon>
        <taxon>Metazoa</taxon>
        <taxon>Ecdysozoa</taxon>
        <taxon>Arthropoda</taxon>
        <taxon>Crustacea</taxon>
        <taxon>Multicrustacea</taxon>
        <taxon>Malacostraca</taxon>
        <taxon>Eumalacostraca</taxon>
        <taxon>Peracarida</taxon>
        <taxon>Amphipoda</taxon>
        <taxon>Senticaudata</taxon>
        <taxon>Talitrida</taxon>
        <taxon>Talitroidea</taxon>
        <taxon>Hyalellidae</taxon>
        <taxon>Hyalella</taxon>
    </lineage>
</organism>
<dbReference type="KEGG" id="hazt:125178168"/>
<dbReference type="OrthoDB" id="381190at2759"/>
<dbReference type="RefSeq" id="XP_047737259.1">
    <property type="nucleotide sequence ID" value="XM_047881303.1"/>
</dbReference>
<evidence type="ECO:0000313" key="1">
    <source>
        <dbReference type="Proteomes" id="UP000694843"/>
    </source>
</evidence>
<dbReference type="AlphaFoldDB" id="A0A979FJU8"/>
<name>A0A979FJU8_HYAAZ</name>
<keyword evidence="1" id="KW-1185">Reference proteome</keyword>
<accession>A0A979FJU8</accession>
<evidence type="ECO:0000313" key="2">
    <source>
        <dbReference type="RefSeq" id="XP_047737259.1"/>
    </source>
</evidence>
<gene>
    <name evidence="2" type="primary">LOC125178168</name>
</gene>
<dbReference type="GeneID" id="125178168"/>
<proteinExistence type="predicted"/>
<protein>
    <submittedName>
        <fullName evidence="2">Serine/threonine-protein kinase tel1-like</fullName>
    </submittedName>
</protein>